<dbReference type="CDD" id="cd19100">
    <property type="entry name" value="AKR_unchar"/>
    <property type="match status" value="1"/>
</dbReference>
<evidence type="ECO:0000256" key="2">
    <source>
        <dbReference type="ARBA" id="ARBA00023004"/>
    </source>
</evidence>
<dbReference type="PANTHER" id="PTHR43312">
    <property type="entry name" value="D-THREO-ALDOSE 1-DEHYDROGENASE"/>
    <property type="match status" value="1"/>
</dbReference>
<dbReference type="PANTHER" id="PTHR43312:SF1">
    <property type="entry name" value="NADP-DEPENDENT OXIDOREDUCTASE DOMAIN-CONTAINING PROTEIN"/>
    <property type="match status" value="1"/>
</dbReference>
<dbReference type="PROSITE" id="PS00198">
    <property type="entry name" value="4FE4S_FER_1"/>
    <property type="match status" value="1"/>
</dbReference>
<dbReference type="PROSITE" id="PS51379">
    <property type="entry name" value="4FE4S_FER_2"/>
    <property type="match status" value="1"/>
</dbReference>
<accession>A0A369NZJ2</accession>
<evidence type="ECO:0000256" key="1">
    <source>
        <dbReference type="ARBA" id="ARBA00022723"/>
    </source>
</evidence>
<comment type="caution">
    <text evidence="5">The sequence shown here is derived from an EMBL/GenBank/DDBJ whole genome shotgun (WGS) entry which is preliminary data.</text>
</comment>
<evidence type="ECO:0000256" key="3">
    <source>
        <dbReference type="ARBA" id="ARBA00023014"/>
    </source>
</evidence>
<keyword evidence="1" id="KW-0479">Metal-binding</keyword>
<dbReference type="Gene3D" id="3.20.20.100">
    <property type="entry name" value="NADP-dependent oxidoreductase domain"/>
    <property type="match status" value="1"/>
</dbReference>
<dbReference type="Pfam" id="PF13534">
    <property type="entry name" value="Fer4_17"/>
    <property type="match status" value="1"/>
</dbReference>
<dbReference type="RefSeq" id="WP_114548876.1">
    <property type="nucleotide sequence ID" value="NZ_PPUT01000011.1"/>
</dbReference>
<protein>
    <submittedName>
        <fullName evidence="5">Aldo/keto reductase</fullName>
    </submittedName>
</protein>
<dbReference type="EMBL" id="PPUT01000011">
    <property type="protein sequence ID" value="RDC44828.1"/>
    <property type="molecule type" value="Genomic_DNA"/>
</dbReference>
<feature type="domain" description="4Fe-4S ferredoxin-type" evidence="4">
    <location>
        <begin position="343"/>
        <end position="372"/>
    </location>
</feature>
<organism evidence="5 6">
    <name type="scientific">Adlercreutzia equolifaciens subsp. celatus</name>
    <dbReference type="NCBI Taxonomy" id="394340"/>
    <lineage>
        <taxon>Bacteria</taxon>
        <taxon>Bacillati</taxon>
        <taxon>Actinomycetota</taxon>
        <taxon>Coriobacteriia</taxon>
        <taxon>Eggerthellales</taxon>
        <taxon>Eggerthellaceae</taxon>
        <taxon>Adlercreutzia</taxon>
    </lineage>
</organism>
<dbReference type="GO" id="GO:0046872">
    <property type="term" value="F:metal ion binding"/>
    <property type="evidence" value="ECO:0007669"/>
    <property type="project" value="UniProtKB-KW"/>
</dbReference>
<dbReference type="InterPro" id="IPR036812">
    <property type="entry name" value="NAD(P)_OxRdtase_dom_sf"/>
</dbReference>
<dbReference type="InterPro" id="IPR017900">
    <property type="entry name" value="4Fe4S_Fe_S_CS"/>
</dbReference>
<reference evidence="5 6" key="1">
    <citation type="journal article" date="2018" name="Elife">
        <title>Discovery and characterization of a prevalent human gut bacterial enzyme sufficient for the inactivation of a family of plant toxins.</title>
        <authorList>
            <person name="Koppel N."/>
            <person name="Bisanz J.E."/>
            <person name="Pandelia M.E."/>
            <person name="Turnbaugh P.J."/>
            <person name="Balskus E.P."/>
        </authorList>
    </citation>
    <scope>NUCLEOTIDE SEQUENCE [LARGE SCALE GENOMIC DNA]</scope>
    <source>
        <strain evidence="5 6">OB21 GAM 11</strain>
    </source>
</reference>
<dbReference type="Proteomes" id="UP000253805">
    <property type="component" value="Unassembled WGS sequence"/>
</dbReference>
<dbReference type="GO" id="GO:0051536">
    <property type="term" value="F:iron-sulfur cluster binding"/>
    <property type="evidence" value="ECO:0007669"/>
    <property type="project" value="UniProtKB-KW"/>
</dbReference>
<dbReference type="InterPro" id="IPR023210">
    <property type="entry name" value="NADP_OxRdtase_dom"/>
</dbReference>
<sequence length="381" mass="41166">MEYRKLGQTGLEASVIGFGAEWIGKMEQAEVNAMAARGAAAGVNIVDCWMSDPAVRSALGEALEPTRDQWIIQGHIGSTWQDGQYVRTRELDQVRPAFEDLLARLRTDHVELGMIHYVDACDEFRAIMDGPFIEYVRELLAAGKIGHIGLSTHNPEVALLACDEPEIEVIMFSLNPAFDMMPASEDLEDLFGDYENVPGDGIEPVRARLYARAEETETALTVMKGYAGGRLLSADASPFGVALTPVQCIHYALTRPAVASVMVGVETVEQLEEALAYEGATAAERDYASVLAGAPKHAYMGQCTYCGHCAPCTVGINIALSNKFADLAEMAGEVPASVAAHYKAMDVTAGACIACGDCEPRCPFDVPIIERMEKTEELFGC</sequence>
<keyword evidence="3" id="KW-0411">Iron-sulfur</keyword>
<dbReference type="Pfam" id="PF00248">
    <property type="entry name" value="Aldo_ket_red"/>
    <property type="match status" value="1"/>
</dbReference>
<dbReference type="InterPro" id="IPR017896">
    <property type="entry name" value="4Fe4S_Fe-S-bd"/>
</dbReference>
<evidence type="ECO:0000313" key="5">
    <source>
        <dbReference type="EMBL" id="RDC44828.1"/>
    </source>
</evidence>
<dbReference type="SUPFAM" id="SSF51430">
    <property type="entry name" value="NAD(P)-linked oxidoreductase"/>
    <property type="match status" value="1"/>
</dbReference>
<dbReference type="InterPro" id="IPR053135">
    <property type="entry name" value="AKR2_Oxidoreductase"/>
</dbReference>
<evidence type="ECO:0000259" key="4">
    <source>
        <dbReference type="PROSITE" id="PS51379"/>
    </source>
</evidence>
<keyword evidence="2" id="KW-0408">Iron</keyword>
<evidence type="ECO:0000313" key="6">
    <source>
        <dbReference type="Proteomes" id="UP000253805"/>
    </source>
</evidence>
<name>A0A369NZJ2_9ACTN</name>
<dbReference type="AlphaFoldDB" id="A0A369NZJ2"/>
<gene>
    <name evidence="5" type="ORF">C1850_05380</name>
</gene>
<proteinExistence type="predicted"/>
<dbReference type="SUPFAM" id="SSF46548">
    <property type="entry name" value="alpha-helical ferredoxin"/>
    <property type="match status" value="1"/>
</dbReference>